<feature type="region of interest" description="Disordered" evidence="1">
    <location>
        <begin position="30"/>
        <end position="50"/>
    </location>
</feature>
<name>A0A822Y844_NELNU</name>
<dbReference type="AlphaFoldDB" id="A0A822Y844"/>
<evidence type="ECO:0000313" key="2">
    <source>
        <dbReference type="EMBL" id="DAD28670.1"/>
    </source>
</evidence>
<reference evidence="2 3" key="1">
    <citation type="journal article" date="2020" name="Mol. Biol. Evol.">
        <title>Distinct Expression and Methylation Patterns for Genes with Different Fates following a Single Whole-Genome Duplication in Flowering Plants.</title>
        <authorList>
            <person name="Shi T."/>
            <person name="Rahmani R.S."/>
            <person name="Gugger P.F."/>
            <person name="Wang M."/>
            <person name="Li H."/>
            <person name="Zhang Y."/>
            <person name="Li Z."/>
            <person name="Wang Q."/>
            <person name="Van de Peer Y."/>
            <person name="Marchal K."/>
            <person name="Chen J."/>
        </authorList>
    </citation>
    <scope>NUCLEOTIDE SEQUENCE [LARGE SCALE GENOMIC DNA]</scope>
    <source>
        <tissue evidence="2">Leaf</tissue>
    </source>
</reference>
<evidence type="ECO:0000313" key="3">
    <source>
        <dbReference type="Proteomes" id="UP000607653"/>
    </source>
</evidence>
<protein>
    <submittedName>
        <fullName evidence="2">Uncharacterized protein</fullName>
    </submittedName>
</protein>
<proteinExistence type="predicted"/>
<gene>
    <name evidence="2" type="ORF">HUJ06_030138</name>
</gene>
<dbReference type="Proteomes" id="UP000607653">
    <property type="component" value="Unassembled WGS sequence"/>
</dbReference>
<sequence>MINRHEAYQQIFSVEMGNFHFFGKLKNHSLSTSRNRQNKQQSDQSLKLDLNMEQREDPREWVWASQFEGRKTRLRRSISSVLRNRTKRGLLELS</sequence>
<keyword evidence="3" id="KW-1185">Reference proteome</keyword>
<dbReference type="EMBL" id="DUZY01000002">
    <property type="protein sequence ID" value="DAD28670.1"/>
    <property type="molecule type" value="Genomic_DNA"/>
</dbReference>
<comment type="caution">
    <text evidence="2">The sequence shown here is derived from an EMBL/GenBank/DDBJ whole genome shotgun (WGS) entry which is preliminary data.</text>
</comment>
<accession>A0A822Y844</accession>
<organism evidence="2 3">
    <name type="scientific">Nelumbo nucifera</name>
    <name type="common">Sacred lotus</name>
    <dbReference type="NCBI Taxonomy" id="4432"/>
    <lineage>
        <taxon>Eukaryota</taxon>
        <taxon>Viridiplantae</taxon>
        <taxon>Streptophyta</taxon>
        <taxon>Embryophyta</taxon>
        <taxon>Tracheophyta</taxon>
        <taxon>Spermatophyta</taxon>
        <taxon>Magnoliopsida</taxon>
        <taxon>Proteales</taxon>
        <taxon>Nelumbonaceae</taxon>
        <taxon>Nelumbo</taxon>
    </lineage>
</organism>
<evidence type="ECO:0000256" key="1">
    <source>
        <dbReference type="SAM" id="MobiDB-lite"/>
    </source>
</evidence>
<feature type="compositionally biased region" description="Polar residues" evidence="1">
    <location>
        <begin position="30"/>
        <end position="45"/>
    </location>
</feature>